<dbReference type="Pfam" id="PF25597">
    <property type="entry name" value="SH3_retrovirus"/>
    <property type="match status" value="1"/>
</dbReference>
<sequence>MLTMRARRFLKRTGRNLGANRTDTIGFDMSKVECYNCHIRGHFSRECRSPRDSKNKEATRRPIPTEVSTSNAFVSQCDVVGGYDWSFQADEEPTDYALMAYASSGSSSSSGLDNEVAPCSKDCSKAYATLQTYYDNLTVEFRKSQFDVFLYKTVHKPSKDMYKTQMSNAPIIKDWISDFEDETEIEYVPKQKEPSFVPTSEHVKTPREFVKKVEHPKQAENLRTNNQQSRDCDYYEKQMVQQPVWNSAMRVNHQNSVRMTHPRSYRNVVPTAVLTRSRLVSLNVVRPVHIDVPQSTVKSPKLVKHVVNKGNPWQAVKDKGVIDSGCSRHMNGNISFLSDFEEIHGGYVAFRGNPKGGKISRKDTECVVLSSDYKLPNENHVLLRVLRENNMYNVDLKNVVPSGDLTYLFSKATLDESNICYKRLGHINFKTMNKTCQGVLVNKPHNKTPYELFLGRSSSIGFMRPFGCHVTILNTLDPLGKFNGKADEGFLVGYSINSKAFRVFNSITRIVQETLHINFLENKPNVAGIGPKWLFDIDTLTKSMNYQPVFVGNQRNDNAGIKEILVQNTDDDVVDAAFDVKENENYVHVSTNGKFSSNSTNRVNAVSAPVNADGPILTNSTSSFNTASTSVNVVGLNFRIAGKSSFVDPSKYLDDPDMPAMEDIVYSDDEEDVSVEADLSNLETNILVIPIPTTRVHKDHPVNQIIGDLNSAPQEYDQDGKRTRNKKDKRGTVIRNKARLVAQGHTQEEGIDYDEVFAPVVMIKAIRLFLAYASFMGFMVYQMDVKSAFPYGTIKEEVYVCQAPGFKDLDYPDKVYKVVKALYGLHQAPKAWSMIRSLMYLTSSRPDIMFVVCACACFHVTPKVSHLHAVKRIFRYLKGKPHLGLRYPKDSSFNLVAYFDSNYAGASLDRKSTTGGCQFLGCRLISWQCKKQTVVATSSTEAEYVAVVLKFYGFKINMDPFELSLVYLVVTSVFVMNRVLIEAQQHISNELPLLRVNTPRCDEDSIELKKLMVFMLRALIDGKKVVVTEDVIRRDLHLDDADGVCLSAKRTVWNEFSCSMASTVICLATGECIQTKGKIKAIDADEDITLVDVETQKEVAVMDASKGVNAAEPIVFDDEEVTMTMAQTFIKLKTEKAKLLDEQIAQKLHDEEVQKAAAMDKQEKDDMERAQVLQKQYDDKEENIDWHVLYKDIEEPKKKRVVKETLHQESFKKLKAVEVSGFESTQEIPSNDLKEMSEVDVQNMLEVVPVFEFKVEALQVKYPFIDWKIHTEGSRTYWKIIRVGEIIKAYHSFKDMLKGFDREDLVALWNLVKEKCSSIMPSVDKEKALWVKLKRLFEPDADDVSWKLQRYMHYPITWKLYTDCGVHQVSSTTRSHDMFMLTEKDYPLSNAVMILMLSGKLQVEEDNKMARDLVMKIFMKANKQKFGYILQVTKMFKLKKLDV</sequence>
<evidence type="ECO:0000313" key="3">
    <source>
        <dbReference type="EMBL" id="GEU34152.1"/>
    </source>
</evidence>
<keyword evidence="1" id="KW-0479">Metal-binding</keyword>
<accession>A0A6L2JBR6</accession>
<keyword evidence="1" id="KW-0863">Zinc-finger</keyword>
<comment type="caution">
    <text evidence="3">The sequence shown here is derived from an EMBL/GenBank/DDBJ whole genome shotgun (WGS) entry which is preliminary data.</text>
</comment>
<dbReference type="SUPFAM" id="SSF57756">
    <property type="entry name" value="Retrovirus zinc finger-like domains"/>
    <property type="match status" value="1"/>
</dbReference>
<dbReference type="Gene3D" id="4.10.60.10">
    <property type="entry name" value="Zinc finger, CCHC-type"/>
    <property type="match status" value="1"/>
</dbReference>
<dbReference type="InterPro" id="IPR013103">
    <property type="entry name" value="RVT_2"/>
</dbReference>
<dbReference type="PANTHER" id="PTHR11439">
    <property type="entry name" value="GAG-POL-RELATED RETROTRANSPOSON"/>
    <property type="match status" value="1"/>
</dbReference>
<evidence type="ECO:0000256" key="1">
    <source>
        <dbReference type="PROSITE-ProRule" id="PRU00047"/>
    </source>
</evidence>
<organism evidence="3">
    <name type="scientific">Tanacetum cinerariifolium</name>
    <name type="common">Dalmatian daisy</name>
    <name type="synonym">Chrysanthemum cinerariifolium</name>
    <dbReference type="NCBI Taxonomy" id="118510"/>
    <lineage>
        <taxon>Eukaryota</taxon>
        <taxon>Viridiplantae</taxon>
        <taxon>Streptophyta</taxon>
        <taxon>Embryophyta</taxon>
        <taxon>Tracheophyta</taxon>
        <taxon>Spermatophyta</taxon>
        <taxon>Magnoliopsida</taxon>
        <taxon>eudicotyledons</taxon>
        <taxon>Gunneridae</taxon>
        <taxon>Pentapetalae</taxon>
        <taxon>asterids</taxon>
        <taxon>campanulids</taxon>
        <taxon>Asterales</taxon>
        <taxon>Asteraceae</taxon>
        <taxon>Asteroideae</taxon>
        <taxon>Anthemideae</taxon>
        <taxon>Anthemidinae</taxon>
        <taxon>Tanacetum</taxon>
    </lineage>
</organism>
<dbReference type="InterPro" id="IPR036875">
    <property type="entry name" value="Znf_CCHC_sf"/>
</dbReference>
<dbReference type="PROSITE" id="PS50158">
    <property type="entry name" value="ZF_CCHC"/>
    <property type="match status" value="1"/>
</dbReference>
<dbReference type="GO" id="GO:0008270">
    <property type="term" value="F:zinc ion binding"/>
    <property type="evidence" value="ECO:0007669"/>
    <property type="project" value="UniProtKB-KW"/>
</dbReference>
<proteinExistence type="predicted"/>
<gene>
    <name evidence="3" type="ORF">Tci_006130</name>
</gene>
<dbReference type="InterPro" id="IPR001878">
    <property type="entry name" value="Znf_CCHC"/>
</dbReference>
<protein>
    <recommendedName>
        <fullName evidence="2">CCHC-type domain-containing protein</fullName>
    </recommendedName>
</protein>
<name>A0A6L2JBR6_TANCI</name>
<evidence type="ECO:0000259" key="2">
    <source>
        <dbReference type="PROSITE" id="PS50158"/>
    </source>
</evidence>
<keyword evidence="1" id="KW-0862">Zinc</keyword>
<dbReference type="InterPro" id="IPR057670">
    <property type="entry name" value="SH3_retrovirus"/>
</dbReference>
<dbReference type="CDD" id="cd09272">
    <property type="entry name" value="RNase_HI_RT_Ty1"/>
    <property type="match status" value="1"/>
</dbReference>
<dbReference type="PANTHER" id="PTHR11439:SF495">
    <property type="entry name" value="REVERSE TRANSCRIPTASE, RNA-DEPENDENT DNA POLYMERASE-RELATED"/>
    <property type="match status" value="1"/>
</dbReference>
<dbReference type="GO" id="GO:0003676">
    <property type="term" value="F:nucleic acid binding"/>
    <property type="evidence" value="ECO:0007669"/>
    <property type="project" value="InterPro"/>
</dbReference>
<feature type="domain" description="CCHC-type" evidence="2">
    <location>
        <begin position="34"/>
        <end position="49"/>
    </location>
</feature>
<dbReference type="SMART" id="SM00343">
    <property type="entry name" value="ZnF_C2HC"/>
    <property type="match status" value="1"/>
</dbReference>
<reference evidence="3" key="1">
    <citation type="journal article" date="2019" name="Sci. Rep.">
        <title>Draft genome of Tanacetum cinerariifolium, the natural source of mosquito coil.</title>
        <authorList>
            <person name="Yamashiro T."/>
            <person name="Shiraishi A."/>
            <person name="Satake H."/>
            <person name="Nakayama K."/>
        </authorList>
    </citation>
    <scope>NUCLEOTIDE SEQUENCE</scope>
</reference>
<dbReference type="EMBL" id="BKCJ010000544">
    <property type="protein sequence ID" value="GEU34152.1"/>
    <property type="molecule type" value="Genomic_DNA"/>
</dbReference>
<dbReference type="Pfam" id="PF07727">
    <property type="entry name" value="RVT_2"/>
    <property type="match status" value="1"/>
</dbReference>